<dbReference type="AlphaFoldDB" id="A0A845MFH8"/>
<dbReference type="InterPro" id="IPR038404">
    <property type="entry name" value="TRAP_DctP_sf"/>
</dbReference>
<evidence type="ECO:0000256" key="4">
    <source>
        <dbReference type="SAM" id="SignalP"/>
    </source>
</evidence>
<feature type="binding site" evidence="2">
    <location>
        <position position="171"/>
    </location>
    <ligand>
        <name>substrate</name>
    </ligand>
</feature>
<keyword evidence="3" id="KW-0479">Metal-binding</keyword>
<dbReference type="GO" id="GO:0046872">
    <property type="term" value="F:metal ion binding"/>
    <property type="evidence" value="ECO:0007669"/>
    <property type="project" value="UniProtKB-KW"/>
</dbReference>
<name>A0A845MFH8_9PROT</name>
<protein>
    <submittedName>
        <fullName evidence="5">C4-dicarboxylate ABC transporter substrate-binding protein</fullName>
    </submittedName>
</protein>
<keyword evidence="1 4" id="KW-0732">Signal</keyword>
<sequence length="345" mass="37601">MRKLSTLITASVAALAISSSSAQAATKMNMATSWGGGPMIESVAQKFADSVATLSGGEIEIIVYPGGTLGSPLEVSETVKTGLAEAGHSSANYDWGKNPANIFFGGWAGGLSPDQMLSWLYQGGGLQLYKEFRLETAGVIEMPCGMTPREAGMHSRKSVKTLEDIKGLKIRTAGVWSAIISDLGATTVSLPASEIFSALERGVVDAIEWNSFSLNRAEGFHNLAEYLIVPGVHQPVVVTSCLFNPEAWSKLSERDKAIIEVAAKEVTFDFYEKLQFEDIDAYKFFQSSGVKIVELDDEVKAAVKTSIDKWATATLEKEGDDSWFARLYHDQENFRKNWLLLSGYR</sequence>
<evidence type="ECO:0000313" key="5">
    <source>
        <dbReference type="EMBL" id="MZR22738.1"/>
    </source>
</evidence>
<dbReference type="Gene3D" id="3.40.190.10">
    <property type="entry name" value="Periplasmic binding protein-like II"/>
    <property type="match status" value="1"/>
</dbReference>
<dbReference type="InterPro" id="IPR026289">
    <property type="entry name" value="SBP_TakP-like"/>
</dbReference>
<feature type="chain" id="PRO_5032524185" evidence="4">
    <location>
        <begin position="25"/>
        <end position="345"/>
    </location>
</feature>
<feature type="binding site" evidence="3">
    <location>
        <position position="209"/>
    </location>
    <ligand>
        <name>Na(+)</name>
        <dbReference type="ChEBI" id="CHEBI:29101"/>
    </ligand>
</feature>
<dbReference type="RefSeq" id="WP_161339204.1">
    <property type="nucleotide sequence ID" value="NZ_JBHSDG010000004.1"/>
</dbReference>
<dbReference type="GO" id="GO:0055085">
    <property type="term" value="P:transmembrane transport"/>
    <property type="evidence" value="ECO:0007669"/>
    <property type="project" value="InterPro"/>
</dbReference>
<dbReference type="GO" id="GO:0031317">
    <property type="term" value="C:tripartite ATP-independent periplasmic transporter complex"/>
    <property type="evidence" value="ECO:0007669"/>
    <property type="project" value="InterPro"/>
</dbReference>
<proteinExistence type="predicted"/>
<feature type="binding site" evidence="2">
    <location>
        <position position="150"/>
    </location>
    <ligand>
        <name>substrate</name>
    </ligand>
</feature>
<accession>A0A845MFH8</accession>
<dbReference type="PANTHER" id="PTHR33376:SF5">
    <property type="entry name" value="EXTRACYTOPLASMIC SOLUTE RECEPTOR PROTEIN"/>
    <property type="match status" value="1"/>
</dbReference>
<dbReference type="NCBIfam" id="NF037995">
    <property type="entry name" value="TRAP_S1"/>
    <property type="match status" value="1"/>
</dbReference>
<comment type="caution">
    <text evidence="5">The sequence shown here is derived from an EMBL/GenBank/DDBJ whole genome shotgun (WGS) entry which is preliminary data.</text>
</comment>
<evidence type="ECO:0000313" key="6">
    <source>
        <dbReference type="Proteomes" id="UP000445696"/>
    </source>
</evidence>
<feature type="binding site" evidence="3">
    <location>
        <position position="208"/>
    </location>
    <ligand>
        <name>substrate</name>
    </ligand>
</feature>
<evidence type="ECO:0000256" key="3">
    <source>
        <dbReference type="PIRSR" id="PIRSR039026-2"/>
    </source>
</evidence>
<feature type="signal peptide" evidence="4">
    <location>
        <begin position="1"/>
        <end position="24"/>
    </location>
</feature>
<dbReference type="Proteomes" id="UP000445696">
    <property type="component" value="Unassembled WGS sequence"/>
</dbReference>
<evidence type="ECO:0000256" key="1">
    <source>
        <dbReference type="ARBA" id="ARBA00022729"/>
    </source>
</evidence>
<dbReference type="PANTHER" id="PTHR33376">
    <property type="match status" value="1"/>
</dbReference>
<dbReference type="Pfam" id="PF03480">
    <property type="entry name" value="DctP"/>
    <property type="match status" value="1"/>
</dbReference>
<dbReference type="Gene3D" id="3.40.190.170">
    <property type="entry name" value="Bacterial extracellular solute-binding protein, family 7"/>
    <property type="match status" value="1"/>
</dbReference>
<reference evidence="5 6" key="1">
    <citation type="journal article" date="2014" name="Int. J. Syst. Evol. Microbiol.">
        <title>Sneathiella chungangensis sp. nov., isolated from a marine sand, and emended description of the genus Sneathiella.</title>
        <authorList>
            <person name="Siamphan C."/>
            <person name="Kim H."/>
            <person name="Lee J.S."/>
            <person name="Kim W."/>
        </authorList>
    </citation>
    <scope>NUCLEOTIDE SEQUENCE [LARGE SCALE GENOMIC DNA]</scope>
    <source>
        <strain evidence="5 6">KCTC 32476</strain>
    </source>
</reference>
<feature type="binding site" evidence="3">
    <location>
        <position position="234"/>
    </location>
    <ligand>
        <name>substrate</name>
    </ligand>
</feature>
<dbReference type="PIRSF" id="PIRSF039026">
    <property type="entry name" value="SiaP"/>
    <property type="match status" value="1"/>
</dbReference>
<gene>
    <name evidence="5" type="ORF">GQF03_10385</name>
</gene>
<organism evidence="5 6">
    <name type="scientific">Sneathiella chungangensis</name>
    <dbReference type="NCBI Taxonomy" id="1418234"/>
    <lineage>
        <taxon>Bacteria</taxon>
        <taxon>Pseudomonadati</taxon>
        <taxon>Pseudomonadota</taxon>
        <taxon>Alphaproteobacteria</taxon>
        <taxon>Sneathiellales</taxon>
        <taxon>Sneathiellaceae</taxon>
        <taxon>Sneathiella</taxon>
    </lineage>
</organism>
<dbReference type="OrthoDB" id="6139617at2"/>
<dbReference type="InterPro" id="IPR018389">
    <property type="entry name" value="DctP_fam"/>
</dbReference>
<evidence type="ECO:0000256" key="2">
    <source>
        <dbReference type="PIRSR" id="PIRSR039026-1"/>
    </source>
</evidence>
<dbReference type="EMBL" id="WTVA01000004">
    <property type="protein sequence ID" value="MZR22738.1"/>
    <property type="molecule type" value="Genomic_DNA"/>
</dbReference>
<keyword evidence="6" id="KW-1185">Reference proteome</keyword>